<keyword evidence="5 7" id="KW-1133">Transmembrane helix</keyword>
<proteinExistence type="inferred from homology"/>
<feature type="transmembrane region" description="Helical" evidence="7">
    <location>
        <begin position="639"/>
        <end position="657"/>
    </location>
</feature>
<dbReference type="PROSITE" id="PS50156">
    <property type="entry name" value="SSD"/>
    <property type="match status" value="1"/>
</dbReference>
<dbReference type="InterPro" id="IPR001036">
    <property type="entry name" value="Acrflvin-R"/>
</dbReference>
<feature type="transmembrane region" description="Helical" evidence="7">
    <location>
        <begin position="588"/>
        <end position="607"/>
    </location>
</feature>
<dbReference type="Pfam" id="PF03176">
    <property type="entry name" value="MMPL"/>
    <property type="match status" value="2"/>
</dbReference>
<keyword evidence="6 7" id="KW-0472">Membrane</keyword>
<feature type="transmembrane region" description="Helical" evidence="7">
    <location>
        <begin position="368"/>
        <end position="386"/>
    </location>
</feature>
<dbReference type="InterPro" id="IPR000731">
    <property type="entry name" value="SSD"/>
</dbReference>
<feature type="transmembrane region" description="Helical" evidence="7">
    <location>
        <begin position="230"/>
        <end position="250"/>
    </location>
</feature>
<evidence type="ECO:0000256" key="7">
    <source>
        <dbReference type="SAM" id="Phobius"/>
    </source>
</evidence>
<evidence type="ECO:0000256" key="2">
    <source>
        <dbReference type="ARBA" id="ARBA00010157"/>
    </source>
</evidence>
<dbReference type="PANTHER" id="PTHR33406">
    <property type="entry name" value="MEMBRANE PROTEIN MJ1562-RELATED"/>
    <property type="match status" value="1"/>
</dbReference>
<keyword evidence="10" id="KW-1185">Reference proteome</keyword>
<organism evidence="9 10">
    <name type="scientific">Sporichthya brevicatena</name>
    <dbReference type="NCBI Taxonomy" id="171442"/>
    <lineage>
        <taxon>Bacteria</taxon>
        <taxon>Bacillati</taxon>
        <taxon>Actinomycetota</taxon>
        <taxon>Actinomycetes</taxon>
        <taxon>Sporichthyales</taxon>
        <taxon>Sporichthyaceae</taxon>
        <taxon>Sporichthya</taxon>
    </lineage>
</organism>
<evidence type="ECO:0000256" key="1">
    <source>
        <dbReference type="ARBA" id="ARBA00004651"/>
    </source>
</evidence>
<dbReference type="Proteomes" id="UP001500957">
    <property type="component" value="Unassembled WGS sequence"/>
</dbReference>
<sequence length="860" mass="89186">MALLLYRLGRWCFRRRRWVAALWLVALLGGGVAAGTLAGETSDEFTIPGTESQKAIDLLAEKFPSSGVDGATARVVFTAPDGDDLRADSRREAIGRVVEELRSAPQVGVVVDPYEADAISPDGRTAYAQVQYLVQSMELTEEAREALTEAAEPARTAGLGVAFGGDASEAEQEESLAEVVGIVIAGFVLVLTLGSLVASGLPLLNAIVSVALSMMAITTATGFVELSSSASSLALMLGLAVSIDYALFILSRYRFELSNGRDPEEAVGRAVGTAGSAVVFAGLTVVIALAALSVVNIPFLTAMGLGAAATVVVAVIVALTLLPAVLGFAGERVKAGRLPGRLRRLGVPRADRPTLGARWVGLTLRHRVVAVVASVVGLLVLALPLLDLRLGMPGDDTRSTDTTQRQAYDQLAAGFGPGFNGPLMIAVEPRPGTDLTIAANTVRDRLGELEGVVAVTGPNLNEATDAAIVTVVPATGPTAAETTDLVNRIRGATGDAISDEANVELAVTGSTAILIDVSDKLDSALAPFLMVVGGLAFILLLLVFRSVLVPIKAVLGFLLSVAATFGAVVAIFQWGWFDAIGIGGEGPVISFLPIFMIGLVFGLAMDYEVFLVTRMREEFVHGAAPTQAVAVGFEQGARVVTAAAVIMMSVFFGFMLAPDPILQSFGFALGFGVLVDAFVVRMTLVPAVLSLLGRSAWWIPRWLDRVLPDVDVEGERLREQLDGRAPVGMVPVSDWPVVYGTVRSSDGTPLPGAIVTLTDLRGRQIGAGQVGADGSYLCRLEPGADGSTVVVITSAPGHRTGVTEARGVVGPTRRHAVLAREGVPGPDGSTNGVNGFGANGHGAAAGGVGTGGAWVGQLPR</sequence>
<dbReference type="SUPFAM" id="SSF49464">
    <property type="entry name" value="Carboxypeptidase regulatory domain-like"/>
    <property type="match status" value="1"/>
</dbReference>
<feature type="transmembrane region" description="Helical" evidence="7">
    <location>
        <begin position="271"/>
        <end position="295"/>
    </location>
</feature>
<accession>A0ABN1H1I8</accession>
<dbReference type="RefSeq" id="WP_344606561.1">
    <property type="nucleotide sequence ID" value="NZ_BAAAHE010000026.1"/>
</dbReference>
<evidence type="ECO:0000313" key="9">
    <source>
        <dbReference type="EMBL" id="GAA0626388.1"/>
    </source>
</evidence>
<feature type="transmembrane region" description="Helical" evidence="7">
    <location>
        <begin position="669"/>
        <end position="692"/>
    </location>
</feature>
<protein>
    <submittedName>
        <fullName evidence="9">MMPL family transporter</fullName>
    </submittedName>
</protein>
<comment type="similarity">
    <text evidence="2">Belongs to the resistance-nodulation-cell division (RND) (TC 2.A.6) family. MmpL subfamily.</text>
</comment>
<dbReference type="PANTHER" id="PTHR33406:SF11">
    <property type="entry name" value="MEMBRANE PROTEIN SCO6666-RELATED"/>
    <property type="match status" value="1"/>
</dbReference>
<dbReference type="InterPro" id="IPR004869">
    <property type="entry name" value="MMPL_dom"/>
</dbReference>
<feature type="transmembrane region" description="Helical" evidence="7">
    <location>
        <begin position="203"/>
        <end position="224"/>
    </location>
</feature>
<feature type="transmembrane region" description="Helical" evidence="7">
    <location>
        <begin position="307"/>
        <end position="329"/>
    </location>
</feature>
<feature type="transmembrane region" description="Helical" evidence="7">
    <location>
        <begin position="176"/>
        <end position="196"/>
    </location>
</feature>
<evidence type="ECO:0000313" key="10">
    <source>
        <dbReference type="Proteomes" id="UP001500957"/>
    </source>
</evidence>
<reference evidence="9 10" key="1">
    <citation type="journal article" date="2019" name="Int. J. Syst. Evol. Microbiol.">
        <title>The Global Catalogue of Microorganisms (GCM) 10K type strain sequencing project: providing services to taxonomists for standard genome sequencing and annotation.</title>
        <authorList>
            <consortium name="The Broad Institute Genomics Platform"/>
            <consortium name="The Broad Institute Genome Sequencing Center for Infectious Disease"/>
            <person name="Wu L."/>
            <person name="Ma J."/>
        </authorList>
    </citation>
    <scope>NUCLEOTIDE SEQUENCE [LARGE SCALE GENOMIC DNA]</scope>
    <source>
        <strain evidence="9 10">JCM 10671</strain>
    </source>
</reference>
<feature type="transmembrane region" description="Helical" evidence="7">
    <location>
        <begin position="556"/>
        <end position="576"/>
    </location>
</feature>
<dbReference type="InterPro" id="IPR008969">
    <property type="entry name" value="CarboxyPept-like_regulatory"/>
</dbReference>
<evidence type="ECO:0000256" key="5">
    <source>
        <dbReference type="ARBA" id="ARBA00022989"/>
    </source>
</evidence>
<keyword evidence="4 7" id="KW-0812">Transmembrane</keyword>
<evidence type="ECO:0000256" key="3">
    <source>
        <dbReference type="ARBA" id="ARBA00022475"/>
    </source>
</evidence>
<feature type="transmembrane region" description="Helical" evidence="7">
    <location>
        <begin position="524"/>
        <end position="544"/>
    </location>
</feature>
<name>A0ABN1H1I8_9ACTN</name>
<dbReference type="Gene3D" id="1.20.1640.10">
    <property type="entry name" value="Multidrug efflux transporter AcrB transmembrane domain"/>
    <property type="match status" value="2"/>
</dbReference>
<comment type="subcellular location">
    <subcellularLocation>
        <location evidence="1">Cell membrane</location>
        <topology evidence="1">Multi-pass membrane protein</topology>
    </subcellularLocation>
</comment>
<evidence type="ECO:0000259" key="8">
    <source>
        <dbReference type="PROSITE" id="PS50156"/>
    </source>
</evidence>
<evidence type="ECO:0000256" key="6">
    <source>
        <dbReference type="ARBA" id="ARBA00023136"/>
    </source>
</evidence>
<keyword evidence="3" id="KW-1003">Cell membrane</keyword>
<comment type="caution">
    <text evidence="9">The sequence shown here is derived from an EMBL/GenBank/DDBJ whole genome shotgun (WGS) entry which is preliminary data.</text>
</comment>
<dbReference type="SUPFAM" id="SSF82866">
    <property type="entry name" value="Multidrug efflux transporter AcrB transmembrane domain"/>
    <property type="match status" value="2"/>
</dbReference>
<dbReference type="PRINTS" id="PR00702">
    <property type="entry name" value="ACRIFLAVINRP"/>
</dbReference>
<gene>
    <name evidence="9" type="ORF">GCM10009547_32300</name>
</gene>
<dbReference type="EMBL" id="BAAAHE010000026">
    <property type="protein sequence ID" value="GAA0626388.1"/>
    <property type="molecule type" value="Genomic_DNA"/>
</dbReference>
<evidence type="ECO:0000256" key="4">
    <source>
        <dbReference type="ARBA" id="ARBA00022692"/>
    </source>
</evidence>
<dbReference type="InterPro" id="IPR050545">
    <property type="entry name" value="Mycobact_MmpL"/>
</dbReference>
<feature type="domain" description="SSD" evidence="8">
    <location>
        <begin position="179"/>
        <end position="328"/>
    </location>
</feature>